<dbReference type="InterPro" id="IPR029063">
    <property type="entry name" value="SAM-dependent_MTases_sf"/>
</dbReference>
<sequence length="59" mass="6574">MKPGGYLIIFGASKTFHRLVCAVEDSGLSIRDQLMWLYGMGMPKSSNIGKKLPDWKGWG</sequence>
<organism evidence="1">
    <name type="scientific">marine metagenome</name>
    <dbReference type="NCBI Taxonomy" id="408172"/>
    <lineage>
        <taxon>unclassified sequences</taxon>
        <taxon>metagenomes</taxon>
        <taxon>ecological metagenomes</taxon>
    </lineage>
</organism>
<reference evidence="1" key="1">
    <citation type="submission" date="2018-05" db="EMBL/GenBank/DDBJ databases">
        <authorList>
            <person name="Lanie J.A."/>
            <person name="Ng W.-L."/>
            <person name="Kazmierczak K.M."/>
            <person name="Andrzejewski T.M."/>
            <person name="Davidsen T.M."/>
            <person name="Wayne K.J."/>
            <person name="Tettelin H."/>
            <person name="Glass J.I."/>
            <person name="Rusch D."/>
            <person name="Podicherti R."/>
            <person name="Tsui H.-C.T."/>
            <person name="Winkler M.E."/>
        </authorList>
    </citation>
    <scope>NUCLEOTIDE SEQUENCE</scope>
</reference>
<dbReference type="AlphaFoldDB" id="A0A382RBZ9"/>
<gene>
    <name evidence="1" type="ORF">METZ01_LOCUS347606</name>
</gene>
<proteinExistence type="predicted"/>
<evidence type="ECO:0000313" key="1">
    <source>
        <dbReference type="EMBL" id="SVC94752.1"/>
    </source>
</evidence>
<accession>A0A382RBZ9</accession>
<protein>
    <submittedName>
        <fullName evidence="1">Uncharacterized protein</fullName>
    </submittedName>
</protein>
<dbReference type="EMBL" id="UINC01120332">
    <property type="protein sequence ID" value="SVC94752.1"/>
    <property type="molecule type" value="Genomic_DNA"/>
</dbReference>
<name>A0A382RBZ9_9ZZZZ</name>
<dbReference type="Gene3D" id="3.40.50.150">
    <property type="entry name" value="Vaccinia Virus protein VP39"/>
    <property type="match status" value="1"/>
</dbReference>
<feature type="non-terminal residue" evidence="1">
    <location>
        <position position="59"/>
    </location>
</feature>